<protein>
    <recommendedName>
        <fullName evidence="7">SWIM-type domain-containing protein</fullName>
    </recommendedName>
</protein>
<keyword evidence="3" id="KW-0862">Zinc</keyword>
<feature type="compositionally biased region" description="Polar residues" evidence="5">
    <location>
        <begin position="505"/>
        <end position="519"/>
    </location>
</feature>
<dbReference type="SMART" id="SM00575">
    <property type="entry name" value="ZnF_PMZ"/>
    <property type="match status" value="1"/>
</dbReference>
<evidence type="ECO:0000256" key="4">
    <source>
        <dbReference type="PROSITE-ProRule" id="PRU00325"/>
    </source>
</evidence>
<evidence type="ECO:0000256" key="5">
    <source>
        <dbReference type="SAM" id="MobiDB-lite"/>
    </source>
</evidence>
<gene>
    <name evidence="8" type="ORF">ACJRO7_020885</name>
</gene>
<dbReference type="InterPro" id="IPR006564">
    <property type="entry name" value="Znf_PMZ"/>
</dbReference>
<feature type="region of interest" description="Disordered" evidence="5">
    <location>
        <begin position="420"/>
        <end position="457"/>
    </location>
</feature>
<dbReference type="InterPro" id="IPR018289">
    <property type="entry name" value="MULE_transposase_dom"/>
</dbReference>
<organism evidence="8 9">
    <name type="scientific">Eucalyptus globulus</name>
    <name type="common">Tasmanian blue gum</name>
    <dbReference type="NCBI Taxonomy" id="34317"/>
    <lineage>
        <taxon>Eukaryota</taxon>
        <taxon>Viridiplantae</taxon>
        <taxon>Streptophyta</taxon>
        <taxon>Embryophyta</taxon>
        <taxon>Tracheophyta</taxon>
        <taxon>Spermatophyta</taxon>
        <taxon>Magnoliopsida</taxon>
        <taxon>eudicotyledons</taxon>
        <taxon>Gunneridae</taxon>
        <taxon>Pentapetalae</taxon>
        <taxon>rosids</taxon>
        <taxon>malvids</taxon>
        <taxon>Myrtales</taxon>
        <taxon>Myrtaceae</taxon>
        <taxon>Myrtoideae</taxon>
        <taxon>Eucalypteae</taxon>
        <taxon>Eucalyptus</taxon>
    </lineage>
</organism>
<dbReference type="PANTHER" id="PTHR31973">
    <property type="entry name" value="POLYPROTEIN, PUTATIVE-RELATED"/>
    <property type="match status" value="1"/>
</dbReference>
<feature type="domain" description="SWIM-type" evidence="7">
    <location>
        <begin position="355"/>
        <end position="387"/>
    </location>
</feature>
<evidence type="ECO:0000313" key="9">
    <source>
        <dbReference type="Proteomes" id="UP001634007"/>
    </source>
</evidence>
<reference evidence="8 9" key="1">
    <citation type="submission" date="2024-11" db="EMBL/GenBank/DDBJ databases">
        <title>Chromosome-level genome assembly of Eucalyptus globulus Labill. provides insights into its genome evolution.</title>
        <authorList>
            <person name="Li X."/>
        </authorList>
    </citation>
    <scope>NUCLEOTIDE SEQUENCE [LARGE SCALE GENOMIC DNA]</scope>
    <source>
        <strain evidence="8">CL2024</strain>
        <tissue evidence="8">Fresh tender leaves</tissue>
    </source>
</reference>
<dbReference type="EMBL" id="JBJKBG010000005">
    <property type="protein sequence ID" value="KAL3739543.1"/>
    <property type="molecule type" value="Genomic_DNA"/>
</dbReference>
<keyword evidence="2 4" id="KW-0863">Zinc-finger</keyword>
<name>A0ABD3KIT2_EUCGL</name>
<keyword evidence="6" id="KW-0812">Transmembrane</keyword>
<keyword evidence="1" id="KW-0479">Metal-binding</keyword>
<evidence type="ECO:0000256" key="1">
    <source>
        <dbReference type="ARBA" id="ARBA00022723"/>
    </source>
</evidence>
<evidence type="ECO:0000259" key="7">
    <source>
        <dbReference type="PROSITE" id="PS50966"/>
    </source>
</evidence>
<evidence type="ECO:0000256" key="6">
    <source>
        <dbReference type="SAM" id="Phobius"/>
    </source>
</evidence>
<comment type="caution">
    <text evidence="8">The sequence shown here is derived from an EMBL/GenBank/DDBJ whole genome shotgun (WGS) entry which is preliminary data.</text>
</comment>
<feature type="transmembrane region" description="Helical" evidence="6">
    <location>
        <begin position="531"/>
        <end position="555"/>
    </location>
</feature>
<keyword evidence="6" id="KW-0472">Membrane</keyword>
<dbReference type="InterPro" id="IPR007527">
    <property type="entry name" value="Znf_SWIM"/>
</dbReference>
<accession>A0ABD3KIT2</accession>
<dbReference type="PANTHER" id="PTHR31973:SF187">
    <property type="entry name" value="MUTATOR TRANSPOSASE MUDRA PROTEIN"/>
    <property type="match status" value="1"/>
</dbReference>
<dbReference type="Pfam" id="PF04434">
    <property type="entry name" value="SWIM"/>
    <property type="match status" value="1"/>
</dbReference>
<sequence>MEAKCASGCGWRLYGSWVQAEKTFVIKRVGSLHSCNRSLTNRQATSTWLAREYMPKIRARLTYSATEMQTDARERAIWTALSHIRGPIGKQYDMLRSYLEELKRVSKNGTFMMEVNPATKVFERFYVGFDELKNGFLAGCRRVIGLDGCFLKTGLRGMLLCAIGRDGNNQMFPIAWAIVEVESEASWTWFLTRLFIDLNVGTGEDWTFISDKQKGLMNAVSWLSPQAEHRNCARHIYANWKKQHKGDALKNLFWRAVRCTFEADFDLVMADLKMECPKGYEDFMRQDPKHFCRAFIRTGTKCDAVENNLSETFNGYICIPRAKPILEMLEEIRAMLMERMTERSQLMVEGDGNRFVVDLARKTCACREWDISGISCRHAICCIAFMKLEINDYVDDCFKKDAYENCYKFPFPVMNGEKMWPKVSGEPIKPPPYRRKRGREKKNRIKDNDERSSDGKKLTKVGIQMQCSNCLQYGHNKKTCKNPMTSRPPKAKRGRPKKVDEASGAQASSQANRPSNRDSTIIRKERAQASALSSIILLSYHVYIVINVLCSFCFFRLDKVMDFSYPKLLGILT</sequence>
<feature type="compositionally biased region" description="Basic residues" evidence="5">
    <location>
        <begin position="432"/>
        <end position="444"/>
    </location>
</feature>
<evidence type="ECO:0000256" key="2">
    <source>
        <dbReference type="ARBA" id="ARBA00022771"/>
    </source>
</evidence>
<evidence type="ECO:0000313" key="8">
    <source>
        <dbReference type="EMBL" id="KAL3739543.1"/>
    </source>
</evidence>
<dbReference type="AlphaFoldDB" id="A0ABD3KIT2"/>
<keyword evidence="9" id="KW-1185">Reference proteome</keyword>
<keyword evidence="6" id="KW-1133">Transmembrane helix</keyword>
<feature type="region of interest" description="Disordered" evidence="5">
    <location>
        <begin position="478"/>
        <end position="520"/>
    </location>
</feature>
<dbReference type="Proteomes" id="UP001634007">
    <property type="component" value="Unassembled WGS sequence"/>
</dbReference>
<dbReference type="GO" id="GO:0008270">
    <property type="term" value="F:zinc ion binding"/>
    <property type="evidence" value="ECO:0007669"/>
    <property type="project" value="UniProtKB-KW"/>
</dbReference>
<proteinExistence type="predicted"/>
<feature type="compositionally biased region" description="Basic and acidic residues" evidence="5">
    <location>
        <begin position="445"/>
        <end position="457"/>
    </location>
</feature>
<dbReference type="Pfam" id="PF10551">
    <property type="entry name" value="MULE"/>
    <property type="match status" value="1"/>
</dbReference>
<dbReference type="PROSITE" id="PS50966">
    <property type="entry name" value="ZF_SWIM"/>
    <property type="match status" value="1"/>
</dbReference>
<evidence type="ECO:0000256" key="3">
    <source>
        <dbReference type="ARBA" id="ARBA00022833"/>
    </source>
</evidence>